<protein>
    <recommendedName>
        <fullName evidence="4">Ig-like domain-containing protein</fullName>
    </recommendedName>
</protein>
<proteinExistence type="predicted"/>
<feature type="signal peptide" evidence="1">
    <location>
        <begin position="1"/>
        <end position="19"/>
    </location>
</feature>
<keyword evidence="1" id="KW-0732">Signal</keyword>
<dbReference type="Proteomes" id="UP001597480">
    <property type="component" value="Unassembled WGS sequence"/>
</dbReference>
<name>A0ABW5NYW3_9FLAO</name>
<evidence type="ECO:0000313" key="3">
    <source>
        <dbReference type="Proteomes" id="UP001597480"/>
    </source>
</evidence>
<gene>
    <name evidence="2" type="ORF">ACFSR3_15855</name>
</gene>
<sequence length="697" mass="72527">MNKIFALGLLLLSCFVAIGQNQPNDCADAITICGNGSFSSNATGPGDTQEISSCGGFESNSIWLKVNIVQTGTLGFDLIPDDPSLVVDYDFWVFPANAVCGSLGSPIRCCTTNPLAAGLSNNHTGMYGSTTITQSGPGANGNGYVRWLNVTAGQSYYIAIDRPSGSGGFQINWTGTATTGTGAFPTPPTANDLGEVRTCSTTPNIGIFDLGALRPQINADQVNNTITFHATNADAVDGVSPLGNIISNTSNPQQIFARVVNNSSGCFTVTDFTLVVYPVPNVTVSASQSVVCPGQSFNITFSGTPNANFHYSINGGSPQSAILNAGGNFVLPQTISANTTYSLIDASIVNSSGVVVCSQTLNGSVTVNLSTPLTVGASTNSPICANQDGIIVLNGSANASVQYTIQGNPATQNVVLDATGGATITLPSLTSNTNYTIISVTDPNAPFCVFPINFQDTINVSPIPQVTAPQPMEVCAPGFGIFDLDSNNAAISGGNTGYTITYHFTQADAQNDTASLTSPYQSISANQTVYVRVESASNGGCVSYTTLNLVTSQSPTVSPATPLEECADNFDGYAYFDLTPAGVEILNGQSGLTITYHSTQAAAEFGVNPITDPTNYHSILGTVYASVVQTGTTTNCRSVVPIQLIVHPRPAIPVMTSYELCDDDTDGLQVFDLTSKDLEATGGDTTLTTEYYLNSTD</sequence>
<reference evidence="3" key="1">
    <citation type="journal article" date="2019" name="Int. J. Syst. Evol. Microbiol.">
        <title>The Global Catalogue of Microorganisms (GCM) 10K type strain sequencing project: providing services to taxonomists for standard genome sequencing and annotation.</title>
        <authorList>
            <consortium name="The Broad Institute Genomics Platform"/>
            <consortium name="The Broad Institute Genome Sequencing Center for Infectious Disease"/>
            <person name="Wu L."/>
            <person name="Ma J."/>
        </authorList>
    </citation>
    <scope>NUCLEOTIDE SEQUENCE [LARGE SCALE GENOMIC DNA]</scope>
    <source>
        <strain evidence="3">KCTC 42107</strain>
    </source>
</reference>
<evidence type="ECO:0000256" key="1">
    <source>
        <dbReference type="SAM" id="SignalP"/>
    </source>
</evidence>
<evidence type="ECO:0008006" key="4">
    <source>
        <dbReference type="Google" id="ProtNLM"/>
    </source>
</evidence>
<accession>A0ABW5NYW3</accession>
<comment type="caution">
    <text evidence="2">The sequence shown here is derived from an EMBL/GenBank/DDBJ whole genome shotgun (WGS) entry which is preliminary data.</text>
</comment>
<organism evidence="2 3">
    <name type="scientific">Flavobacterium suzhouense</name>
    <dbReference type="NCBI Taxonomy" id="1529638"/>
    <lineage>
        <taxon>Bacteria</taxon>
        <taxon>Pseudomonadati</taxon>
        <taxon>Bacteroidota</taxon>
        <taxon>Flavobacteriia</taxon>
        <taxon>Flavobacteriales</taxon>
        <taxon>Flavobacteriaceae</taxon>
        <taxon>Flavobacterium</taxon>
    </lineage>
</organism>
<evidence type="ECO:0000313" key="2">
    <source>
        <dbReference type="EMBL" id="MFD2603540.1"/>
    </source>
</evidence>
<feature type="chain" id="PRO_5046558952" description="Ig-like domain-containing protein" evidence="1">
    <location>
        <begin position="20"/>
        <end position="697"/>
    </location>
</feature>
<feature type="non-terminal residue" evidence="2">
    <location>
        <position position="697"/>
    </location>
</feature>
<keyword evidence="3" id="KW-1185">Reference proteome</keyword>
<dbReference type="EMBL" id="JBHUMD010000030">
    <property type="protein sequence ID" value="MFD2603540.1"/>
    <property type="molecule type" value="Genomic_DNA"/>
</dbReference>